<dbReference type="EMBL" id="QXGD01000716">
    <property type="protein sequence ID" value="KAE9227420.1"/>
    <property type="molecule type" value="Genomic_DNA"/>
</dbReference>
<comment type="caution">
    <text evidence="5">The sequence shown here is derived from an EMBL/GenBank/DDBJ whole genome shotgun (WGS) entry which is preliminary data.</text>
</comment>
<evidence type="ECO:0008006" key="21">
    <source>
        <dbReference type="Google" id="ProtNLM"/>
    </source>
</evidence>
<dbReference type="Proteomes" id="UP000440732">
    <property type="component" value="Unassembled WGS sequence"/>
</dbReference>
<feature type="region of interest" description="Disordered" evidence="1">
    <location>
        <begin position="28"/>
        <end position="50"/>
    </location>
</feature>
<dbReference type="OrthoDB" id="10346842at2759"/>
<dbReference type="Proteomes" id="UP000441208">
    <property type="component" value="Unassembled WGS sequence"/>
</dbReference>
<evidence type="ECO:0000313" key="4">
    <source>
        <dbReference type="EMBL" id="KAE9075120.1"/>
    </source>
</evidence>
<keyword evidence="2" id="KW-0732">Signal</keyword>
<dbReference type="Proteomes" id="UP000429523">
    <property type="component" value="Unassembled WGS sequence"/>
</dbReference>
<evidence type="ECO:0000313" key="6">
    <source>
        <dbReference type="EMBL" id="KAE9133323.1"/>
    </source>
</evidence>
<dbReference type="EMBL" id="QXGC01002680">
    <property type="protein sequence ID" value="KAE9183047.1"/>
    <property type="molecule type" value="Genomic_DNA"/>
</dbReference>
<accession>A0A6A3S0S5</accession>
<gene>
    <name evidence="10" type="ORF">PF001_g24065</name>
    <name evidence="9" type="ORF">PF002_g13824</name>
    <name evidence="8" type="ORF">PF004_g24062</name>
    <name evidence="7" type="ORF">PF005_g24884</name>
    <name evidence="6" type="ORF">PF006_g15045</name>
    <name evidence="5" type="ORF">PF007_g12940</name>
    <name evidence="11" type="ORF">PF008_g15213</name>
    <name evidence="3" type="ORF">PF009_g14045</name>
    <name evidence="4" type="ORF">PF010_g24433</name>
</gene>
<dbReference type="EMBL" id="QXGA01000976">
    <property type="protein sequence ID" value="KAE9133323.1"/>
    <property type="molecule type" value="Genomic_DNA"/>
</dbReference>
<feature type="signal peptide" evidence="2">
    <location>
        <begin position="1"/>
        <end position="19"/>
    </location>
</feature>
<evidence type="ECO:0000313" key="3">
    <source>
        <dbReference type="EMBL" id="KAE8936023.1"/>
    </source>
</evidence>
<evidence type="ECO:0000256" key="2">
    <source>
        <dbReference type="SAM" id="SignalP"/>
    </source>
</evidence>
<dbReference type="EMBL" id="QXFY01000978">
    <property type="protein sequence ID" value="KAE9331885.1"/>
    <property type="molecule type" value="Genomic_DNA"/>
</dbReference>
<organism evidence="5 17">
    <name type="scientific">Phytophthora fragariae</name>
    <dbReference type="NCBI Taxonomy" id="53985"/>
    <lineage>
        <taxon>Eukaryota</taxon>
        <taxon>Sar</taxon>
        <taxon>Stramenopiles</taxon>
        <taxon>Oomycota</taxon>
        <taxon>Peronosporomycetes</taxon>
        <taxon>Peronosporales</taxon>
        <taxon>Peronosporaceae</taxon>
        <taxon>Phytophthora</taxon>
    </lineage>
</organism>
<name>A0A6A3S0S5_9STRA</name>
<evidence type="ECO:0000313" key="16">
    <source>
        <dbReference type="Proteomes" id="UP000440732"/>
    </source>
</evidence>
<evidence type="ECO:0000313" key="17">
    <source>
        <dbReference type="Proteomes" id="UP000441208"/>
    </source>
</evidence>
<evidence type="ECO:0000313" key="5">
    <source>
        <dbReference type="EMBL" id="KAE9107703.1"/>
    </source>
</evidence>
<dbReference type="Proteomes" id="UP000433483">
    <property type="component" value="Unassembled WGS sequence"/>
</dbReference>
<dbReference type="Proteomes" id="UP000476176">
    <property type="component" value="Unassembled WGS sequence"/>
</dbReference>
<evidence type="ECO:0000313" key="15">
    <source>
        <dbReference type="Proteomes" id="UP000440367"/>
    </source>
</evidence>
<dbReference type="Proteomes" id="UP000486351">
    <property type="component" value="Unassembled WGS sequence"/>
</dbReference>
<evidence type="ECO:0000313" key="19">
    <source>
        <dbReference type="Proteomes" id="UP000486351"/>
    </source>
</evidence>
<protein>
    <recommendedName>
        <fullName evidence="21">RxLR effector protein</fullName>
    </recommendedName>
</protein>
<evidence type="ECO:0000313" key="12">
    <source>
        <dbReference type="Proteomes" id="UP000429523"/>
    </source>
</evidence>
<evidence type="ECO:0000313" key="9">
    <source>
        <dbReference type="EMBL" id="KAE9227420.1"/>
    </source>
</evidence>
<evidence type="ECO:0000313" key="14">
    <source>
        <dbReference type="Proteomes" id="UP000437068"/>
    </source>
</evidence>
<dbReference type="EMBL" id="QXGE01002570">
    <property type="protein sequence ID" value="KAE9280801.1"/>
    <property type="molecule type" value="Genomic_DNA"/>
</dbReference>
<dbReference type="Proteomes" id="UP000440367">
    <property type="component" value="Unassembled WGS sequence"/>
</dbReference>
<evidence type="ECO:0000313" key="11">
    <source>
        <dbReference type="EMBL" id="KAE9331885.1"/>
    </source>
</evidence>
<dbReference type="EMBL" id="QXGF01000755">
    <property type="protein sequence ID" value="KAE8936023.1"/>
    <property type="molecule type" value="Genomic_DNA"/>
</dbReference>
<feature type="chain" id="PRO_5036380536" description="RxLR effector protein" evidence="2">
    <location>
        <begin position="20"/>
        <end position="125"/>
    </location>
</feature>
<dbReference type="Proteomes" id="UP000437068">
    <property type="component" value="Unassembled WGS sequence"/>
</dbReference>
<dbReference type="AlphaFoldDB" id="A0A6A3S0S5"/>
<evidence type="ECO:0000256" key="1">
    <source>
        <dbReference type="SAM" id="MobiDB-lite"/>
    </source>
</evidence>
<evidence type="ECO:0000313" key="7">
    <source>
        <dbReference type="EMBL" id="KAE9176562.1"/>
    </source>
</evidence>
<dbReference type="EMBL" id="QXGB01002599">
    <property type="protein sequence ID" value="KAE9176562.1"/>
    <property type="molecule type" value="Genomic_DNA"/>
</dbReference>
<dbReference type="EMBL" id="QXFX01002633">
    <property type="protein sequence ID" value="KAE9075120.1"/>
    <property type="molecule type" value="Genomic_DNA"/>
</dbReference>
<evidence type="ECO:0000313" key="13">
    <source>
        <dbReference type="Proteomes" id="UP000433483"/>
    </source>
</evidence>
<evidence type="ECO:0000313" key="8">
    <source>
        <dbReference type="EMBL" id="KAE9183047.1"/>
    </source>
</evidence>
<evidence type="ECO:0000313" key="18">
    <source>
        <dbReference type="Proteomes" id="UP000476176"/>
    </source>
</evidence>
<evidence type="ECO:0000313" key="20">
    <source>
        <dbReference type="Proteomes" id="UP000488956"/>
    </source>
</evidence>
<dbReference type="EMBL" id="QXFZ01000697">
    <property type="protein sequence ID" value="KAE9107703.1"/>
    <property type="molecule type" value="Genomic_DNA"/>
</dbReference>
<proteinExistence type="predicted"/>
<sequence>MKSVVTIAALLHVALNVLAVTDGAQPASSAPAVRSLRQSADMPTTEGDKEWKAHHQHHHHHVKKVKKIAIPVPVEVPQYIPVPVVANRSLGGTVPCAVWELRPEACRANQDADTNKLQNRITCLV</sequence>
<dbReference type="Proteomes" id="UP000488956">
    <property type="component" value="Unassembled WGS sequence"/>
</dbReference>
<reference evidence="12 13" key="1">
    <citation type="submission" date="2018-08" db="EMBL/GenBank/DDBJ databases">
        <title>Genomic investigation of the strawberry pathogen Phytophthora fragariae indicates pathogenicity is determined by transcriptional variation in three key races.</title>
        <authorList>
            <person name="Adams T.M."/>
            <person name="Armitage A.D."/>
            <person name="Sobczyk M.K."/>
            <person name="Bates H.J."/>
            <person name="Dunwell J.M."/>
            <person name="Nellist C.F."/>
            <person name="Harrison R.J."/>
        </authorList>
    </citation>
    <scope>NUCLEOTIDE SEQUENCE [LARGE SCALE GENOMIC DNA]</scope>
    <source>
        <strain evidence="10 14">A4</strain>
        <strain evidence="9 15">BC-1</strain>
        <strain evidence="8 18">BC-23</strain>
        <strain evidence="7 13">NOV-27</strain>
        <strain evidence="6 16">NOV-5</strain>
        <strain evidence="5 17">NOV-71</strain>
        <strain evidence="11 19">NOV-77</strain>
        <strain evidence="3 12">NOV-9</strain>
        <strain evidence="4 20">ONT-3</strain>
    </source>
</reference>
<evidence type="ECO:0000313" key="10">
    <source>
        <dbReference type="EMBL" id="KAE9280801.1"/>
    </source>
</evidence>
<keyword evidence="13" id="KW-1185">Reference proteome</keyword>